<feature type="region of interest" description="Disordered" evidence="1">
    <location>
        <begin position="209"/>
        <end position="261"/>
    </location>
</feature>
<feature type="region of interest" description="Disordered" evidence="1">
    <location>
        <begin position="106"/>
        <end position="190"/>
    </location>
</feature>
<dbReference type="Proteomes" id="UP001234178">
    <property type="component" value="Unassembled WGS sequence"/>
</dbReference>
<feature type="compositionally biased region" description="Low complexity" evidence="1">
    <location>
        <begin position="137"/>
        <end position="147"/>
    </location>
</feature>
<feature type="region of interest" description="Disordered" evidence="1">
    <location>
        <begin position="1"/>
        <end position="45"/>
    </location>
</feature>
<evidence type="ECO:0000313" key="3">
    <source>
        <dbReference type="Proteomes" id="UP001234178"/>
    </source>
</evidence>
<proteinExistence type="predicted"/>
<evidence type="ECO:0000256" key="1">
    <source>
        <dbReference type="SAM" id="MobiDB-lite"/>
    </source>
</evidence>
<dbReference type="EMBL" id="JAOYFB010000041">
    <property type="protein sequence ID" value="KAK4044967.1"/>
    <property type="molecule type" value="Genomic_DNA"/>
</dbReference>
<feature type="compositionally biased region" description="Basic and acidic residues" evidence="1">
    <location>
        <begin position="238"/>
        <end position="261"/>
    </location>
</feature>
<feature type="compositionally biased region" description="Basic and acidic residues" evidence="1">
    <location>
        <begin position="162"/>
        <end position="181"/>
    </location>
</feature>
<accession>A0ABR0B8R0</accession>
<sequence length="261" mass="28063">MSPAKSRKIRRKAAIGAGNGPIVRHGRPDSGEAFLPDPTEARPHVHSQVPLANLLGEETIRAATSGEDPLMDDLNAVTAEEARGPAADQAFEDEDGAGIEERLEEIGEAIRDDHTDGGHKDDADEHRPVAIEERAPAEIPEAWPAEEGLGDDGAPGELAEVEGEKRDHRRECVPEGVHKEPSPGAGPFRLGGADVVAGEFAGEFVAENARVGGGADEPERRCREDERERLVAEGLPEAVEREPVERPCEDELQKDSNDKAR</sequence>
<feature type="compositionally biased region" description="Basic and acidic residues" evidence="1">
    <location>
        <begin position="217"/>
        <end position="231"/>
    </location>
</feature>
<evidence type="ECO:0000313" key="2">
    <source>
        <dbReference type="EMBL" id="KAK4044967.1"/>
    </source>
</evidence>
<reference evidence="2 3" key="1">
    <citation type="journal article" date="2023" name="Nucleic Acids Res.">
        <title>The hologenome of Daphnia magna reveals possible DNA methylation and microbiome-mediated evolution of the host genome.</title>
        <authorList>
            <person name="Chaturvedi A."/>
            <person name="Li X."/>
            <person name="Dhandapani V."/>
            <person name="Marshall H."/>
            <person name="Kissane S."/>
            <person name="Cuenca-Cambronero M."/>
            <person name="Asole G."/>
            <person name="Calvet F."/>
            <person name="Ruiz-Romero M."/>
            <person name="Marangio P."/>
            <person name="Guigo R."/>
            <person name="Rago D."/>
            <person name="Mirbahai L."/>
            <person name="Eastwood N."/>
            <person name="Colbourne J.K."/>
            <person name="Zhou J."/>
            <person name="Mallon E."/>
            <person name="Orsini L."/>
        </authorList>
    </citation>
    <scope>NUCLEOTIDE SEQUENCE [LARGE SCALE GENOMIC DNA]</scope>
    <source>
        <strain evidence="2">LRV0_1</strain>
    </source>
</reference>
<feature type="compositionally biased region" description="Basic and acidic residues" evidence="1">
    <location>
        <begin position="106"/>
        <end position="136"/>
    </location>
</feature>
<gene>
    <name evidence="2" type="ORF">OUZ56_032373</name>
</gene>
<comment type="caution">
    <text evidence="2">The sequence shown here is derived from an EMBL/GenBank/DDBJ whole genome shotgun (WGS) entry which is preliminary data.</text>
</comment>
<organism evidence="2 3">
    <name type="scientific">Daphnia magna</name>
    <dbReference type="NCBI Taxonomy" id="35525"/>
    <lineage>
        <taxon>Eukaryota</taxon>
        <taxon>Metazoa</taxon>
        <taxon>Ecdysozoa</taxon>
        <taxon>Arthropoda</taxon>
        <taxon>Crustacea</taxon>
        <taxon>Branchiopoda</taxon>
        <taxon>Diplostraca</taxon>
        <taxon>Cladocera</taxon>
        <taxon>Anomopoda</taxon>
        <taxon>Daphniidae</taxon>
        <taxon>Daphnia</taxon>
    </lineage>
</organism>
<name>A0ABR0B8R0_9CRUS</name>
<protein>
    <submittedName>
        <fullName evidence="2">Uncharacterized protein</fullName>
    </submittedName>
</protein>
<feature type="compositionally biased region" description="Basic residues" evidence="1">
    <location>
        <begin position="1"/>
        <end position="13"/>
    </location>
</feature>
<keyword evidence="3" id="KW-1185">Reference proteome</keyword>